<dbReference type="InterPro" id="IPR027417">
    <property type="entry name" value="P-loop_NTPase"/>
</dbReference>
<dbReference type="PROSITE" id="PS51192">
    <property type="entry name" value="HELICASE_ATP_BIND_1"/>
    <property type="match status" value="1"/>
</dbReference>
<keyword evidence="1" id="KW-0547">Nucleotide-binding</keyword>
<feature type="domain" description="Helicase ATP-binding" evidence="5">
    <location>
        <begin position="1"/>
        <end position="84"/>
    </location>
</feature>
<dbReference type="GO" id="GO:0016787">
    <property type="term" value="F:hydrolase activity"/>
    <property type="evidence" value="ECO:0007669"/>
    <property type="project" value="UniProtKB-KW"/>
</dbReference>
<evidence type="ECO:0000313" key="6">
    <source>
        <dbReference type="EMBL" id="MDE1455905.1"/>
    </source>
</evidence>
<dbReference type="InterPro" id="IPR050547">
    <property type="entry name" value="DEAD_box_RNA_helicases"/>
</dbReference>
<feature type="non-terminal residue" evidence="6">
    <location>
        <position position="84"/>
    </location>
</feature>
<evidence type="ECO:0000313" key="7">
    <source>
        <dbReference type="Proteomes" id="UP001216709"/>
    </source>
</evidence>
<evidence type="ECO:0000256" key="1">
    <source>
        <dbReference type="ARBA" id="ARBA00022741"/>
    </source>
</evidence>
<accession>A0AAW6KJ52</accession>
<reference evidence="6" key="1">
    <citation type="submission" date="2022-12" db="EMBL/GenBank/DDBJ databases">
        <title>Draft Genome Sequences of Bacillus licheniformis and Bacillus paralicheniformis strains isolated from Irish skim milk powders.</title>
        <authorList>
            <person name="Lourenco A."/>
            <person name="Li F."/>
            <person name="Geraldine D."/>
            <person name="Tobin J.T."/>
            <person name="Butler F."/>
            <person name="Jordan K."/>
            <person name="Obrien T."/>
        </authorList>
    </citation>
    <scope>NUCLEOTIDE SEQUENCE</scope>
    <source>
        <strain evidence="6">3370</strain>
    </source>
</reference>
<protein>
    <submittedName>
        <fullName evidence="6">DEAD/DEAH box helicase</fullName>
    </submittedName>
</protein>
<dbReference type="GO" id="GO:0005840">
    <property type="term" value="C:ribosome"/>
    <property type="evidence" value="ECO:0007669"/>
    <property type="project" value="TreeGrafter"/>
</dbReference>
<evidence type="ECO:0000256" key="2">
    <source>
        <dbReference type="ARBA" id="ARBA00022801"/>
    </source>
</evidence>
<dbReference type="SUPFAM" id="SSF52540">
    <property type="entry name" value="P-loop containing nucleoside triphosphate hydrolases"/>
    <property type="match status" value="1"/>
</dbReference>
<evidence type="ECO:0000259" key="5">
    <source>
        <dbReference type="PROSITE" id="PS51192"/>
    </source>
</evidence>
<keyword evidence="2" id="KW-0378">Hydrolase</keyword>
<dbReference type="GO" id="GO:0005524">
    <property type="term" value="F:ATP binding"/>
    <property type="evidence" value="ECO:0007669"/>
    <property type="project" value="UniProtKB-KW"/>
</dbReference>
<gene>
    <name evidence="6" type="ORF">PVN32_27805</name>
</gene>
<evidence type="ECO:0000256" key="4">
    <source>
        <dbReference type="ARBA" id="ARBA00022840"/>
    </source>
</evidence>
<dbReference type="InterPro" id="IPR014001">
    <property type="entry name" value="Helicase_ATP-bd"/>
</dbReference>
<dbReference type="Pfam" id="PF00270">
    <property type="entry name" value="DEAD"/>
    <property type="match status" value="1"/>
</dbReference>
<keyword evidence="4" id="KW-0067">ATP-binding</keyword>
<proteinExistence type="predicted"/>
<keyword evidence="3 6" id="KW-0347">Helicase</keyword>
<dbReference type="Proteomes" id="UP001216709">
    <property type="component" value="Unassembled WGS sequence"/>
</dbReference>
<feature type="non-terminal residue" evidence="6">
    <location>
        <position position="1"/>
    </location>
</feature>
<dbReference type="PANTHER" id="PTHR47963:SF1">
    <property type="entry name" value="DEAD-BOX ATP-DEPENDENT RNA HELICASE CSHB"/>
    <property type="match status" value="1"/>
</dbReference>
<dbReference type="PANTHER" id="PTHR47963">
    <property type="entry name" value="DEAD-BOX ATP-DEPENDENT RNA HELICASE 47, MITOCHONDRIAL"/>
    <property type="match status" value="1"/>
</dbReference>
<comment type="caution">
    <text evidence="6">The sequence shown here is derived from an EMBL/GenBank/DDBJ whole genome shotgun (WGS) entry which is preliminary data.</text>
</comment>
<sequence length="84" mass="9252">LANQIHQEVLKITKFLGPDEAVRSKCFIGGTDKQKSIDKLRTQPHLVVGTPGRIADLIREQALDVHKAGSLVIDEADLMLDMGF</sequence>
<name>A0AAW6KJ52_9BACI</name>
<dbReference type="GO" id="GO:0033592">
    <property type="term" value="F:RNA strand annealing activity"/>
    <property type="evidence" value="ECO:0007669"/>
    <property type="project" value="TreeGrafter"/>
</dbReference>
<dbReference type="GO" id="GO:0005829">
    <property type="term" value="C:cytosol"/>
    <property type="evidence" value="ECO:0007669"/>
    <property type="project" value="TreeGrafter"/>
</dbReference>
<organism evidence="6 7">
    <name type="scientific">Bacillus paralicheniformis</name>
    <dbReference type="NCBI Taxonomy" id="1648923"/>
    <lineage>
        <taxon>Bacteria</taxon>
        <taxon>Bacillati</taxon>
        <taxon>Bacillota</taxon>
        <taxon>Bacilli</taxon>
        <taxon>Bacillales</taxon>
        <taxon>Bacillaceae</taxon>
        <taxon>Bacillus</taxon>
    </lineage>
</organism>
<dbReference type="RefSeq" id="WP_274686312.1">
    <property type="nucleotide sequence ID" value="NZ_JARAFO010000912.1"/>
</dbReference>
<dbReference type="GO" id="GO:0003724">
    <property type="term" value="F:RNA helicase activity"/>
    <property type="evidence" value="ECO:0007669"/>
    <property type="project" value="TreeGrafter"/>
</dbReference>
<dbReference type="EMBL" id="JARAFO010000912">
    <property type="protein sequence ID" value="MDE1455905.1"/>
    <property type="molecule type" value="Genomic_DNA"/>
</dbReference>
<dbReference type="GO" id="GO:0009409">
    <property type="term" value="P:response to cold"/>
    <property type="evidence" value="ECO:0007669"/>
    <property type="project" value="TreeGrafter"/>
</dbReference>
<evidence type="ECO:0000256" key="3">
    <source>
        <dbReference type="ARBA" id="ARBA00022806"/>
    </source>
</evidence>
<dbReference type="InterPro" id="IPR011545">
    <property type="entry name" value="DEAD/DEAH_box_helicase_dom"/>
</dbReference>
<dbReference type="Gene3D" id="3.40.50.300">
    <property type="entry name" value="P-loop containing nucleotide triphosphate hydrolases"/>
    <property type="match status" value="1"/>
</dbReference>
<dbReference type="AlphaFoldDB" id="A0AAW6KJ52"/>